<feature type="compositionally biased region" description="Polar residues" evidence="2">
    <location>
        <begin position="1914"/>
        <end position="1930"/>
    </location>
</feature>
<protein>
    <submittedName>
        <fullName evidence="5 6">Uncharacterized protein LOC106160034</fullName>
    </submittedName>
</protein>
<dbReference type="Gene3D" id="4.10.280.10">
    <property type="entry name" value="Helix-loop-helix DNA-binding domain"/>
    <property type="match status" value="1"/>
</dbReference>
<dbReference type="GeneID" id="106160034"/>
<feature type="compositionally biased region" description="Polar residues" evidence="2">
    <location>
        <begin position="781"/>
        <end position="796"/>
    </location>
</feature>
<feature type="compositionally biased region" description="Polar residues" evidence="2">
    <location>
        <begin position="1038"/>
        <end position="1052"/>
    </location>
</feature>
<feature type="compositionally biased region" description="Basic residues" evidence="2">
    <location>
        <begin position="825"/>
        <end position="835"/>
    </location>
</feature>
<feature type="compositionally biased region" description="Basic and acidic residues" evidence="2">
    <location>
        <begin position="1100"/>
        <end position="1123"/>
    </location>
</feature>
<feature type="domain" description="BHLH" evidence="3">
    <location>
        <begin position="33"/>
        <end position="85"/>
    </location>
</feature>
<accession>A0A1S3I2C4</accession>
<feature type="compositionally biased region" description="Basic and acidic residues" evidence="2">
    <location>
        <begin position="1267"/>
        <end position="1283"/>
    </location>
</feature>
<feature type="compositionally biased region" description="Pro residues" evidence="2">
    <location>
        <begin position="1902"/>
        <end position="1913"/>
    </location>
</feature>
<feature type="coiled-coil region" evidence="1">
    <location>
        <begin position="98"/>
        <end position="125"/>
    </location>
</feature>
<feature type="compositionally biased region" description="Basic and acidic residues" evidence="2">
    <location>
        <begin position="1065"/>
        <end position="1077"/>
    </location>
</feature>
<feature type="compositionally biased region" description="Polar residues" evidence="2">
    <location>
        <begin position="1822"/>
        <end position="1854"/>
    </location>
</feature>
<feature type="compositionally biased region" description="Polar residues" evidence="2">
    <location>
        <begin position="1865"/>
        <end position="1899"/>
    </location>
</feature>
<feature type="compositionally biased region" description="Low complexity" evidence="2">
    <location>
        <begin position="815"/>
        <end position="824"/>
    </location>
</feature>
<feature type="compositionally biased region" description="Basic and acidic residues" evidence="2">
    <location>
        <begin position="1595"/>
        <end position="1614"/>
    </location>
</feature>
<feature type="compositionally biased region" description="Polar residues" evidence="2">
    <location>
        <begin position="437"/>
        <end position="455"/>
    </location>
</feature>
<dbReference type="STRING" id="7574.A0A1S3I2C4"/>
<dbReference type="InterPro" id="IPR048064">
    <property type="entry name" value="USF3_bHLH"/>
</dbReference>
<feature type="compositionally biased region" description="Polar residues" evidence="2">
    <location>
        <begin position="283"/>
        <end position="293"/>
    </location>
</feature>
<feature type="compositionally biased region" description="Polar residues" evidence="2">
    <location>
        <begin position="399"/>
        <end position="422"/>
    </location>
</feature>
<feature type="compositionally biased region" description="Low complexity" evidence="2">
    <location>
        <begin position="423"/>
        <end position="436"/>
    </location>
</feature>
<evidence type="ECO:0000313" key="6">
    <source>
        <dbReference type="RefSeq" id="XP_023930740.1"/>
    </source>
</evidence>
<evidence type="ECO:0000313" key="5">
    <source>
        <dbReference type="RefSeq" id="XP_013391981.1"/>
    </source>
</evidence>
<feature type="region of interest" description="Disordered" evidence="2">
    <location>
        <begin position="1394"/>
        <end position="1632"/>
    </location>
</feature>
<feature type="compositionally biased region" description="Polar residues" evidence="2">
    <location>
        <begin position="636"/>
        <end position="656"/>
    </location>
</feature>
<dbReference type="InterPro" id="IPR011598">
    <property type="entry name" value="bHLH_dom"/>
</dbReference>
<dbReference type="CDD" id="cd18910">
    <property type="entry name" value="bHLHzip_USF3"/>
    <property type="match status" value="1"/>
</dbReference>
<feature type="compositionally biased region" description="Basic and acidic residues" evidence="2">
    <location>
        <begin position="968"/>
        <end position="977"/>
    </location>
</feature>
<feature type="compositionally biased region" description="Low complexity" evidence="2">
    <location>
        <begin position="1448"/>
        <end position="1464"/>
    </location>
</feature>
<feature type="region of interest" description="Disordered" evidence="2">
    <location>
        <begin position="613"/>
        <end position="656"/>
    </location>
</feature>
<evidence type="ECO:0000256" key="1">
    <source>
        <dbReference type="SAM" id="Coils"/>
    </source>
</evidence>
<feature type="compositionally biased region" description="Polar residues" evidence="2">
    <location>
        <begin position="1541"/>
        <end position="1573"/>
    </location>
</feature>
<feature type="compositionally biased region" description="Basic and acidic residues" evidence="2">
    <location>
        <begin position="1150"/>
        <end position="1173"/>
    </location>
</feature>
<dbReference type="GO" id="GO:0046983">
    <property type="term" value="F:protein dimerization activity"/>
    <property type="evidence" value="ECO:0007669"/>
    <property type="project" value="InterPro"/>
</dbReference>
<dbReference type="Proteomes" id="UP000085678">
    <property type="component" value="Unplaced"/>
</dbReference>
<feature type="region of interest" description="Disordered" evidence="2">
    <location>
        <begin position="781"/>
        <end position="1025"/>
    </location>
</feature>
<dbReference type="RefSeq" id="XP_013391981.1">
    <property type="nucleotide sequence ID" value="XM_013536527.1"/>
</dbReference>
<feature type="compositionally biased region" description="Basic and acidic residues" evidence="2">
    <location>
        <begin position="856"/>
        <end position="876"/>
    </location>
</feature>
<feature type="region of interest" description="Disordered" evidence="2">
    <location>
        <begin position="392"/>
        <end position="493"/>
    </location>
</feature>
<name>A0A1S3I2C4_LINAN</name>
<feature type="compositionally biased region" description="Low complexity" evidence="2">
    <location>
        <begin position="1577"/>
        <end position="1587"/>
    </location>
</feature>
<feature type="compositionally biased region" description="Polar residues" evidence="2">
    <location>
        <begin position="1798"/>
        <end position="1807"/>
    </location>
</feature>
<dbReference type="KEGG" id="lak:106160034"/>
<feature type="compositionally biased region" description="Polar residues" evidence="2">
    <location>
        <begin position="923"/>
        <end position="937"/>
    </location>
</feature>
<feature type="region of interest" description="Disordered" evidence="2">
    <location>
        <begin position="1711"/>
        <end position="1970"/>
    </location>
</feature>
<feature type="region of interest" description="Disordered" evidence="2">
    <location>
        <begin position="1038"/>
        <end position="1290"/>
    </location>
</feature>
<feature type="region of interest" description="Disordered" evidence="2">
    <location>
        <begin position="283"/>
        <end position="319"/>
    </location>
</feature>
<feature type="compositionally biased region" description="Basic and acidic residues" evidence="2">
    <location>
        <begin position="195"/>
        <end position="205"/>
    </location>
</feature>
<feature type="compositionally biased region" description="Polar residues" evidence="2">
    <location>
        <begin position="1416"/>
        <end position="1447"/>
    </location>
</feature>
<dbReference type="RefSeq" id="XP_023930740.1">
    <property type="nucleotide sequence ID" value="XM_024074972.1"/>
</dbReference>
<dbReference type="SUPFAM" id="SSF47459">
    <property type="entry name" value="HLH, helix-loop-helix DNA-binding domain"/>
    <property type="match status" value="1"/>
</dbReference>
<organism evidence="4 5">
    <name type="scientific">Lingula anatina</name>
    <name type="common">Brachiopod</name>
    <name type="synonym">Lingula unguis</name>
    <dbReference type="NCBI Taxonomy" id="7574"/>
    <lineage>
        <taxon>Eukaryota</taxon>
        <taxon>Metazoa</taxon>
        <taxon>Spiralia</taxon>
        <taxon>Lophotrochozoa</taxon>
        <taxon>Brachiopoda</taxon>
        <taxon>Linguliformea</taxon>
        <taxon>Lingulata</taxon>
        <taxon>Lingulida</taxon>
        <taxon>Linguloidea</taxon>
        <taxon>Lingulidae</taxon>
        <taxon>Lingula</taxon>
    </lineage>
</organism>
<feature type="compositionally biased region" description="Basic and acidic residues" evidence="2">
    <location>
        <begin position="1726"/>
        <end position="1738"/>
    </location>
</feature>
<proteinExistence type="predicted"/>
<feature type="compositionally biased region" description="Polar residues" evidence="2">
    <location>
        <begin position="1193"/>
        <end position="1202"/>
    </location>
</feature>
<dbReference type="OrthoDB" id="690068at2759"/>
<keyword evidence="4" id="KW-1185">Reference proteome</keyword>
<dbReference type="InterPro" id="IPR036638">
    <property type="entry name" value="HLH_DNA-bd_sf"/>
</dbReference>
<keyword evidence="1" id="KW-0175">Coiled coil</keyword>
<evidence type="ECO:0000313" key="4">
    <source>
        <dbReference type="Proteomes" id="UP000085678"/>
    </source>
</evidence>
<feature type="compositionally biased region" description="Basic residues" evidence="2">
    <location>
        <begin position="978"/>
        <end position="987"/>
    </location>
</feature>
<feature type="compositionally biased region" description="Polar residues" evidence="2">
    <location>
        <begin position="1485"/>
        <end position="1495"/>
    </location>
</feature>
<gene>
    <name evidence="5 6" type="primary">LOC106160034</name>
</gene>
<feature type="compositionally biased region" description="Low complexity" evidence="2">
    <location>
        <begin position="294"/>
        <end position="319"/>
    </location>
</feature>
<reference evidence="5 6" key="1">
    <citation type="submission" date="2025-04" db="UniProtKB">
        <authorList>
            <consortium name="RefSeq"/>
        </authorList>
    </citation>
    <scope>IDENTIFICATION</scope>
    <source>
        <tissue evidence="5 6">Gonads</tissue>
    </source>
</reference>
<feature type="region of interest" description="Disordered" evidence="2">
    <location>
        <begin position="1992"/>
        <end position="2032"/>
    </location>
</feature>
<feature type="region of interest" description="Disordered" evidence="2">
    <location>
        <begin position="193"/>
        <end position="214"/>
    </location>
</feature>
<feature type="compositionally biased region" description="Basic and acidic residues" evidence="2">
    <location>
        <begin position="988"/>
        <end position="1008"/>
    </location>
</feature>
<evidence type="ECO:0000259" key="3">
    <source>
        <dbReference type="PROSITE" id="PS50888"/>
    </source>
</evidence>
<dbReference type="PROSITE" id="PS50888">
    <property type="entry name" value="BHLH"/>
    <property type="match status" value="1"/>
</dbReference>
<feature type="compositionally biased region" description="Polar residues" evidence="2">
    <location>
        <begin position="1615"/>
        <end position="1632"/>
    </location>
</feature>
<sequence>MNGLVHTETVNLLDIMEGADSADMASVPISKGRNREAHRGNEKKRKEKTRTLIAQIADMLPGYASVKNKSMNMTLERAVMYMIELKEKNDQMLLNDPNLYREEELRNVKENMQQLTAERDKYLRLLEAAGIPPDSNPSALWKGAKKGSQYEKLQNFSMQNSTGIVKEDNHQPEGEDQKKKFWPRKNLVSSVLKSKKSEDSNEHLNKAAQLVPPEAPVGSDGTMMVPLLNANGQVITQLTINTGPQQGGTGQSPSQNVLFMSPNGSAVLQPHAAGLRGAVQQPVTMGSSGVGNQSVAGSQSVSPTSSSAVTPNSNSTSVTQSLNLNAPIMSTNVDNGNTHPVTSTNQNGMLNIMPNQNMGLPILPGGPPGTALINQNGQLIFVGDQGLPLMQGNIGLGSQMPQSSSSNFQAPSEVHNQGQEDGTSMASSSSAPTTLTNHQPGITSLPSSVTQSLAARQQPVAPSVQSSTGPQQVNSLQPGGLLTVNNQSGAPSQHPTALMLPNGQIIPVVTQPSMLLQGATPVPGGFIIPANQARNLNMPPQQQTTGLPGSQAPPVGLPASGLLMTTQATMPTVAMTTVSSSITAQTALPSSQTVDMNMAAGLPSQTVHLFGPGAKMGGAVSGSGSRPSSRSSQQGKNCPNGASQLHNTQSGAPVMTAENNSHNRMTVPLSQYATDSSNFPVTGVKTQTLGLPPGTGIVPTSDAQNFSSGTITQVTSTSTVTQAPVITSGTAGQPGTITLQPGAATMVPIFTSQGTILITLPPGSQPGLIVDGNGVPLFNTVSASNQAPATPTSQAQGLKKPGQRIIKPKPPSGESDSSLSSTSGSKKKKKSKSKSQKSSLWDAPLFRDVSQAGEEDGNKSKDTSSSEAADKNKQESTTDILAKAAESIFSSEGSPGGFYNADDDDRLEIDTSVTEANEESDSQIKSPLSKGSASHSPVKSPFAKGERGRSPVRSPLSKGQSFPMKSPSSEKEVEKGRTRNKSNSHKNKQNDSKEGTKKDVKRLNEGHQIDITVNPEHFPGYFTEQRLTNDQRSCFDTNEVAFSNSVGQGTKSPPNPKSQNKRKKSGDSTAKKAESQEHISVVNSPPNTSKSQKRRQSIRSPERSKQNKKSTEKPKSKQAEKVQEVFPETIEFSETELSDVLDQVESLGKPVDEEPEKKSRSRKSKCDADEEPHPKKRRKGPSKGLLSMKGKSATDSVLQNKSMDIFEFTDDSPSPPALVITNENTETKVQLPKSPDKISPGKGTLPRYNVFSNELKQRKRTVSQDQLDDKQDDREQPTDEHNSSFESGENLFETLFNAATAAGQNTAVTAQNHNESDNLNLLSDMALSQNYTASQSRISNKSSVQKNLQENGMGQMEKTKGETECPSTNAAGYNYYSVITSSSQQSVIGNDVREKQGAQDVMKGNGLESGEELRSPQRSNETSFSASQLSYSAESLFTPSSNPSSARQVIQSQEQGPQPQVIQQRDTFSQPQTQQKQNAERFVQRSPQQSASFPSQGGLPAVSSDPGSQRSGAPSTVHYMPQRSQEKMMSPPPPRPDGRTRTASGFYSAENFVQPSSNSVPRGGPLSQNNPSENRALPLSQPSPLSQGPMFSPEKNQERGGGRSRENSRERRQPDTNTNVGSAPVSSSQDSFDFHNTSTFGLTSVPPASAEYLRAGGIPAPPAPSGIGTSFTFTLTSTSSAPPTSSTAAFGQMPHHQFPFYPLHPSLSQYGAPLPGMPNPPPLNLSRDENSRQKERGPSRTMPDIQQQNPGLPSHPSGAIPGQGQSQQPEFSPQGHLLRTPSGVGQNPQQRQHELAQNRGQDNNNMQPIPVSHSREPMNPPQHLSQGETNANSFQRSSYSNPSDKNSHSRTPGLTSPPLHHNDTLSDSSRMAMPQNPNYGQNYGRSSSNDFQNVSSLSSHYEPPPLHYAPGPPQSTNQNAPNIQKSSNQSERPKKSSIAPKASRHISSASERPSKSMPKKGMTRQQQQQYEVDTNLSNSIFESNRSMTPYFSISNLPPSPPRNDGPTYIPSNIFPGPPPPSSRSMTDQSAYHKNPDINATFNSLFNPSRPGQNSLGLNFQPPSFGVNSVHGSHASTASINPHTNSISVMTPHVPNFNLTNIFGEMPNPGQPDTLNISPIKFPTNNPILPPPQGGMDPNSLHHHQQAGTLYHNRPHPPPAVLHNMSINNILGHHNHHGFEARPMAPPGMNNPVGPPFHGHGHTPTFGMPPLNFTMHDH</sequence>
<feature type="region of interest" description="Disordered" evidence="2">
    <location>
        <begin position="24"/>
        <end position="48"/>
    </location>
</feature>
<feature type="compositionally biased region" description="Polar residues" evidence="2">
    <location>
        <begin position="463"/>
        <end position="493"/>
    </location>
</feature>
<evidence type="ECO:0000256" key="2">
    <source>
        <dbReference type="SAM" id="MobiDB-lite"/>
    </source>
</evidence>
<feature type="compositionally biased region" description="Polar residues" evidence="2">
    <location>
        <begin position="1465"/>
        <end position="1477"/>
    </location>
</feature>
<feature type="compositionally biased region" description="Polar residues" evidence="2">
    <location>
        <begin position="1505"/>
        <end position="1514"/>
    </location>
</feature>
<feature type="compositionally biased region" description="Low complexity" evidence="2">
    <location>
        <begin position="622"/>
        <end position="635"/>
    </location>
</feature>